<dbReference type="VEuPathDB" id="VectorBase:ISCI007608"/>
<protein>
    <submittedName>
        <fullName evidence="2 3">Uncharacterized protein</fullName>
    </submittedName>
</protein>
<evidence type="ECO:0000313" key="4">
    <source>
        <dbReference type="Proteomes" id="UP000001555"/>
    </source>
</evidence>
<evidence type="ECO:0000313" key="2">
    <source>
        <dbReference type="EMBL" id="EEC10080.1"/>
    </source>
</evidence>
<dbReference type="InParanoid" id="B7PU08"/>
<dbReference type="VEuPathDB" id="VectorBase:ISCW007608"/>
<reference evidence="2 4" key="1">
    <citation type="submission" date="2008-03" db="EMBL/GenBank/DDBJ databases">
        <title>Annotation of Ixodes scapularis.</title>
        <authorList>
            <consortium name="Ixodes scapularis Genome Project Consortium"/>
            <person name="Caler E."/>
            <person name="Hannick L.I."/>
            <person name="Bidwell S."/>
            <person name="Joardar V."/>
            <person name="Thiagarajan M."/>
            <person name="Amedeo P."/>
            <person name="Galinsky K.J."/>
            <person name="Schobel S."/>
            <person name="Inman J."/>
            <person name="Hostetler J."/>
            <person name="Miller J."/>
            <person name="Hammond M."/>
            <person name="Megy K."/>
            <person name="Lawson D."/>
            <person name="Kodira C."/>
            <person name="Sutton G."/>
            <person name="Meyer J."/>
            <person name="Hill C.A."/>
            <person name="Birren B."/>
            <person name="Nene V."/>
            <person name="Collins F."/>
            <person name="Alarcon-Chaidez F."/>
            <person name="Wikel S."/>
            <person name="Strausberg R."/>
        </authorList>
    </citation>
    <scope>NUCLEOTIDE SEQUENCE [LARGE SCALE GENOMIC DNA]</scope>
    <source>
        <strain evidence="4">Wikel</strain>
        <strain evidence="2">Wikel colony</strain>
    </source>
</reference>
<dbReference type="EMBL" id="ABJB010016624">
    <property type="status" value="NOT_ANNOTATED_CDS"/>
    <property type="molecule type" value="Genomic_DNA"/>
</dbReference>
<reference evidence="3" key="2">
    <citation type="submission" date="2020-05" db="UniProtKB">
        <authorList>
            <consortium name="EnsemblMetazoa"/>
        </authorList>
    </citation>
    <scope>IDENTIFICATION</scope>
    <source>
        <strain evidence="3">wikel</strain>
    </source>
</reference>
<proteinExistence type="predicted"/>
<evidence type="ECO:0000313" key="3">
    <source>
        <dbReference type="EnsemblMetazoa" id="ISCW007608-PA"/>
    </source>
</evidence>
<dbReference type="EMBL" id="DS789593">
    <property type="protein sequence ID" value="EEC10080.1"/>
    <property type="molecule type" value="Genomic_DNA"/>
</dbReference>
<dbReference type="Proteomes" id="UP000001555">
    <property type="component" value="Unassembled WGS sequence"/>
</dbReference>
<gene>
    <name evidence="2" type="ORF">IscW_ISCW007608</name>
</gene>
<keyword evidence="4" id="KW-1185">Reference proteome</keyword>
<sequence length="74" mass="8371">MPLADALPSFEQYLQYLFMSLPPPPPAFYAAAAHQQVQQLQQEQMLKKQVEAEDGEEKVDVVSSTPEPHSEEEK</sequence>
<feature type="region of interest" description="Disordered" evidence="1">
    <location>
        <begin position="45"/>
        <end position="74"/>
    </location>
</feature>
<organism>
    <name type="scientific">Ixodes scapularis</name>
    <name type="common">Black-legged tick</name>
    <name type="synonym">Deer tick</name>
    <dbReference type="NCBI Taxonomy" id="6945"/>
    <lineage>
        <taxon>Eukaryota</taxon>
        <taxon>Metazoa</taxon>
        <taxon>Ecdysozoa</taxon>
        <taxon>Arthropoda</taxon>
        <taxon>Chelicerata</taxon>
        <taxon>Arachnida</taxon>
        <taxon>Acari</taxon>
        <taxon>Parasitiformes</taxon>
        <taxon>Ixodida</taxon>
        <taxon>Ixodoidea</taxon>
        <taxon>Ixodidae</taxon>
        <taxon>Ixodinae</taxon>
        <taxon>Ixodes</taxon>
    </lineage>
</organism>
<accession>B7PU08</accession>
<dbReference type="PaxDb" id="6945-B7PU08"/>
<evidence type="ECO:0000256" key="1">
    <source>
        <dbReference type="SAM" id="MobiDB-lite"/>
    </source>
</evidence>
<name>B7PU08_IXOSC</name>
<dbReference type="HOGENOM" id="CLU_2690585_0_0_1"/>
<dbReference type="AlphaFoldDB" id="B7PU08"/>
<dbReference type="EnsemblMetazoa" id="ISCW007608-RA">
    <property type="protein sequence ID" value="ISCW007608-PA"/>
    <property type="gene ID" value="ISCW007608"/>
</dbReference>